<feature type="region of interest" description="Disordered" evidence="1">
    <location>
        <begin position="68"/>
        <end position="87"/>
    </location>
</feature>
<feature type="region of interest" description="Disordered" evidence="1">
    <location>
        <begin position="1"/>
        <end position="32"/>
    </location>
</feature>
<sequence>MSRIDDVMRQIEADDQEPSVTSTPEMPQAALEQEWSRQFRLSRIQIKDWGTYHGLLTLNVPEKGQLFVGHSGSGKLNRPGFRGGSTL</sequence>
<dbReference type="AlphaFoldDB" id="A0A9X4LKM6"/>
<dbReference type="Pfam" id="PF13555">
    <property type="entry name" value="AAA_29"/>
    <property type="match status" value="1"/>
</dbReference>
<organism evidence="2 3">
    <name type="scientific">Pelomonas aquatica</name>
    <dbReference type="NCBI Taxonomy" id="431058"/>
    <lineage>
        <taxon>Bacteria</taxon>
        <taxon>Pseudomonadati</taxon>
        <taxon>Pseudomonadota</taxon>
        <taxon>Betaproteobacteria</taxon>
        <taxon>Burkholderiales</taxon>
        <taxon>Sphaerotilaceae</taxon>
        <taxon>Roseateles</taxon>
    </lineage>
</organism>
<feature type="compositionally biased region" description="Basic and acidic residues" evidence="1">
    <location>
        <begin position="1"/>
        <end position="12"/>
    </location>
</feature>
<accession>A0A9X4LKM6</accession>
<evidence type="ECO:0000313" key="3">
    <source>
        <dbReference type="Proteomes" id="UP001152766"/>
    </source>
</evidence>
<reference evidence="2" key="1">
    <citation type="submission" date="2019-02" db="EMBL/GenBank/DDBJ databases">
        <title>Draft genome of the type strain Pelomonas aquatica CCUG 52575T.</title>
        <authorList>
            <person name="Gomila M."/>
            <person name="Lalucat J."/>
        </authorList>
    </citation>
    <scope>NUCLEOTIDE SEQUENCE</scope>
    <source>
        <strain evidence="2">CCUG 52575</strain>
    </source>
</reference>
<name>A0A9X4LKM6_9BURK</name>
<dbReference type="RefSeq" id="WP_268150302.1">
    <property type="nucleotide sequence ID" value="NZ_JAPPUW010000008.1"/>
</dbReference>
<dbReference type="EMBL" id="SGUG01000073">
    <property type="protein sequence ID" value="MDG0865385.1"/>
    <property type="molecule type" value="Genomic_DNA"/>
</dbReference>
<protein>
    <submittedName>
        <fullName evidence="2">Uncharacterized protein</fullName>
    </submittedName>
</protein>
<dbReference type="Proteomes" id="UP001152766">
    <property type="component" value="Unassembled WGS sequence"/>
</dbReference>
<gene>
    <name evidence="2" type="ORF">EXJ73_23275</name>
</gene>
<evidence type="ECO:0000256" key="1">
    <source>
        <dbReference type="SAM" id="MobiDB-lite"/>
    </source>
</evidence>
<evidence type="ECO:0000313" key="2">
    <source>
        <dbReference type="EMBL" id="MDG0865385.1"/>
    </source>
</evidence>
<proteinExistence type="predicted"/>
<keyword evidence="3" id="KW-1185">Reference proteome</keyword>
<comment type="caution">
    <text evidence="2">The sequence shown here is derived from an EMBL/GenBank/DDBJ whole genome shotgun (WGS) entry which is preliminary data.</text>
</comment>